<name>A0A0E3QY23_METBA</name>
<dbReference type="GO" id="GO:0016740">
    <property type="term" value="F:transferase activity"/>
    <property type="evidence" value="ECO:0007669"/>
    <property type="project" value="UniProtKB-KW"/>
</dbReference>
<dbReference type="HOGENOM" id="CLU_3113032_0_0_2"/>
<proteinExistence type="predicted"/>
<dbReference type="AlphaFoldDB" id="A0A0E3QY23"/>
<dbReference type="Proteomes" id="UP000033033">
    <property type="component" value="Chromosome"/>
</dbReference>
<organism evidence="3 4">
    <name type="scientific">Methanosarcina barkeri MS</name>
    <dbReference type="NCBI Taxonomy" id="1434108"/>
    <lineage>
        <taxon>Archaea</taxon>
        <taxon>Methanobacteriati</taxon>
        <taxon>Methanobacteriota</taxon>
        <taxon>Stenosarchaea group</taxon>
        <taxon>Methanomicrobia</taxon>
        <taxon>Methanosarcinales</taxon>
        <taxon>Methanosarcinaceae</taxon>
        <taxon>Methanosarcina</taxon>
    </lineage>
</organism>
<gene>
    <name evidence="3" type="ORF">MSBRM_2712</name>
</gene>
<keyword evidence="4" id="KW-1185">Reference proteome</keyword>
<dbReference type="Pfam" id="PF18079">
    <property type="entry name" value="AglB_L1"/>
    <property type="match status" value="1"/>
</dbReference>
<dbReference type="InterPro" id="IPR041154">
    <property type="entry name" value="AglB_P1"/>
</dbReference>
<reference evidence="3 4" key="1">
    <citation type="submission" date="2014-07" db="EMBL/GenBank/DDBJ databases">
        <title>Methanogenic archaea and the global carbon cycle.</title>
        <authorList>
            <person name="Henriksen J.R."/>
            <person name="Luke J."/>
            <person name="Reinhart S."/>
            <person name="Benedict M.N."/>
            <person name="Youngblut N.D."/>
            <person name="Metcalf M.E."/>
            <person name="Whitaker R.J."/>
            <person name="Metcalf W.W."/>
        </authorList>
    </citation>
    <scope>NUCLEOTIDE SEQUENCE [LARGE SCALE GENOMIC DNA]</scope>
    <source>
        <strain evidence="3 4">MS</strain>
    </source>
</reference>
<evidence type="ECO:0000313" key="4">
    <source>
        <dbReference type="Proteomes" id="UP000033033"/>
    </source>
</evidence>
<sequence>MPYSTDGGPVAGETQFDTAPSGPYVLSYGDTTKEVKVSEEAVLKGEEVKA</sequence>
<feature type="region of interest" description="Disordered" evidence="1">
    <location>
        <begin position="1"/>
        <end position="23"/>
    </location>
</feature>
<evidence type="ECO:0000256" key="1">
    <source>
        <dbReference type="SAM" id="MobiDB-lite"/>
    </source>
</evidence>
<dbReference type="KEGG" id="mby:MSBRM_2712"/>
<keyword evidence="3" id="KW-0808">Transferase</keyword>
<evidence type="ECO:0000313" key="3">
    <source>
        <dbReference type="EMBL" id="AKB55710.1"/>
    </source>
</evidence>
<dbReference type="PATRIC" id="fig|1434108.4.peg.3463"/>
<evidence type="ECO:0000259" key="2">
    <source>
        <dbReference type="Pfam" id="PF18079"/>
    </source>
</evidence>
<dbReference type="EMBL" id="CP009528">
    <property type="protein sequence ID" value="AKB55710.1"/>
    <property type="molecule type" value="Genomic_DNA"/>
</dbReference>
<dbReference type="Gene3D" id="2.60.40.3390">
    <property type="match status" value="1"/>
</dbReference>
<accession>A0A0E3QY23</accession>
<protein>
    <submittedName>
        <fullName evidence="3">Oligosaccharyl transferase</fullName>
    </submittedName>
</protein>
<feature type="domain" description="Archaeal glycosylation protein B peripheral" evidence="2">
    <location>
        <begin position="1"/>
        <end position="48"/>
    </location>
</feature>
<dbReference type="STRING" id="1434108.MSBRM_2712"/>